<accession>A0A9W4XPQ9</accession>
<evidence type="ECO:0000313" key="4">
    <source>
        <dbReference type="Proteomes" id="UP001152607"/>
    </source>
</evidence>
<keyword evidence="2" id="KW-0732">Signal</keyword>
<organism evidence="3 4">
    <name type="scientific">Periconia digitata</name>
    <dbReference type="NCBI Taxonomy" id="1303443"/>
    <lineage>
        <taxon>Eukaryota</taxon>
        <taxon>Fungi</taxon>
        <taxon>Dikarya</taxon>
        <taxon>Ascomycota</taxon>
        <taxon>Pezizomycotina</taxon>
        <taxon>Dothideomycetes</taxon>
        <taxon>Pleosporomycetidae</taxon>
        <taxon>Pleosporales</taxon>
        <taxon>Massarineae</taxon>
        <taxon>Periconiaceae</taxon>
        <taxon>Periconia</taxon>
    </lineage>
</organism>
<evidence type="ECO:0000256" key="2">
    <source>
        <dbReference type="SAM" id="SignalP"/>
    </source>
</evidence>
<keyword evidence="4" id="KW-1185">Reference proteome</keyword>
<proteinExistence type="predicted"/>
<gene>
    <name evidence="3" type="ORF">PDIGIT_LOCUS12933</name>
</gene>
<sequence length="60" mass="6514">MWDFALSCFYLSVASATPQPRSPHLPRVRGKLSSPSSFSSLPCFSTPKISKSTRAAKSIP</sequence>
<dbReference type="AlphaFoldDB" id="A0A9W4XPQ9"/>
<feature type="region of interest" description="Disordered" evidence="1">
    <location>
        <begin position="16"/>
        <end position="40"/>
    </location>
</feature>
<evidence type="ECO:0000313" key="3">
    <source>
        <dbReference type="EMBL" id="CAI6339769.1"/>
    </source>
</evidence>
<evidence type="ECO:0000256" key="1">
    <source>
        <dbReference type="SAM" id="MobiDB-lite"/>
    </source>
</evidence>
<name>A0A9W4XPQ9_9PLEO</name>
<protein>
    <submittedName>
        <fullName evidence="3">Uncharacterized protein</fullName>
    </submittedName>
</protein>
<reference evidence="3" key="1">
    <citation type="submission" date="2023-01" db="EMBL/GenBank/DDBJ databases">
        <authorList>
            <person name="Van Ghelder C."/>
            <person name="Rancurel C."/>
        </authorList>
    </citation>
    <scope>NUCLEOTIDE SEQUENCE</scope>
    <source>
        <strain evidence="3">CNCM I-4278</strain>
    </source>
</reference>
<feature type="signal peptide" evidence="2">
    <location>
        <begin position="1"/>
        <end position="16"/>
    </location>
</feature>
<dbReference type="Proteomes" id="UP001152607">
    <property type="component" value="Unassembled WGS sequence"/>
</dbReference>
<feature type="chain" id="PRO_5040924521" evidence="2">
    <location>
        <begin position="17"/>
        <end position="60"/>
    </location>
</feature>
<dbReference type="EMBL" id="CAOQHR010000009">
    <property type="protein sequence ID" value="CAI6339769.1"/>
    <property type="molecule type" value="Genomic_DNA"/>
</dbReference>
<comment type="caution">
    <text evidence="3">The sequence shown here is derived from an EMBL/GenBank/DDBJ whole genome shotgun (WGS) entry which is preliminary data.</text>
</comment>